<dbReference type="EMBL" id="LR699119">
    <property type="protein sequence ID" value="VVC76224.1"/>
    <property type="molecule type" value="Genomic_DNA"/>
</dbReference>
<feature type="region of interest" description="Disordered" evidence="6">
    <location>
        <begin position="445"/>
        <end position="467"/>
    </location>
</feature>
<dbReference type="GO" id="GO:0006310">
    <property type="term" value="P:DNA recombination"/>
    <property type="evidence" value="ECO:0007669"/>
    <property type="project" value="UniProtKB-KW"/>
</dbReference>
<keyword evidence="8" id="KW-1185">Reference proteome</keyword>
<comment type="function">
    <text evidence="1">Involved in DNA recombination.</text>
</comment>
<evidence type="ECO:0000256" key="6">
    <source>
        <dbReference type="SAM" id="MobiDB-lite"/>
    </source>
</evidence>
<organism evidence="7 8">
    <name type="scientific">Aquicella siphonis</name>
    <dbReference type="NCBI Taxonomy" id="254247"/>
    <lineage>
        <taxon>Bacteria</taxon>
        <taxon>Pseudomonadati</taxon>
        <taxon>Pseudomonadota</taxon>
        <taxon>Gammaproteobacteria</taxon>
        <taxon>Legionellales</taxon>
        <taxon>Coxiellaceae</taxon>
        <taxon>Aquicella</taxon>
    </lineage>
</organism>
<protein>
    <submittedName>
        <fullName evidence="7">DNA recombination protein RmuC</fullName>
    </submittedName>
</protein>
<dbReference type="Pfam" id="PF02646">
    <property type="entry name" value="RmuC"/>
    <property type="match status" value="1"/>
</dbReference>
<dbReference type="Gene3D" id="1.20.120.20">
    <property type="entry name" value="Apolipoprotein"/>
    <property type="match status" value="1"/>
</dbReference>
<name>A0A5E4PH46_9COXI</name>
<sequence length="467" mass="52962">MNMMYALLGLNVSMLIILAFLTVRQLMASSNSEQAGQRLEENLTQLARQNQITDQQLRENLLVNFNNLQQAILVKLSHARLEQTQQSGELKEQLQQAFASHRARFDERQMDTLKVLQDTLQKGVQENRQQVKESLTDYAKELGARVSLLAQTTETKLQEINQQVEKRLAEGFEKTNETFGDVIKRLALIDAAQRKISELSDSVMSLQEILNDKRSRGTFGEVQLSALIHNMIPEQHFSFQHTLSNHRRPDCVLFLPEPSGNIAIDAKFPLENFRLLIDSSLPDAERQQAEKQFKTDIRKHIQDIADKYIIPGETSDGAVMFIPAEAVFAEIHAHHADLVDFAQNAKVWMVSPTTMMAILTTARAVLKDAATRKQMHVIQKHLNMLAMDFERFQSRMDNLAKRIAQAHTDVDQIHISSRKITQRFVQIEKADLDDPDSEHLLIPDISPEIPVNENGSGGDTDISQQSA</sequence>
<proteinExistence type="inferred from homology"/>
<keyword evidence="3 5" id="KW-0175">Coiled coil</keyword>
<dbReference type="PANTHER" id="PTHR30563:SF0">
    <property type="entry name" value="DNA RECOMBINATION PROTEIN RMUC"/>
    <property type="match status" value="1"/>
</dbReference>
<comment type="similarity">
    <text evidence="2">Belongs to the RmuC family.</text>
</comment>
<dbReference type="PANTHER" id="PTHR30563">
    <property type="entry name" value="DNA RECOMBINATION PROTEIN RMUC"/>
    <property type="match status" value="1"/>
</dbReference>
<reference evidence="7 8" key="1">
    <citation type="submission" date="2019-08" db="EMBL/GenBank/DDBJ databases">
        <authorList>
            <person name="Guy L."/>
        </authorList>
    </citation>
    <scope>NUCLEOTIDE SEQUENCE [LARGE SCALE GENOMIC DNA]</scope>
    <source>
        <strain evidence="7 8">SGT-108</strain>
    </source>
</reference>
<dbReference type="AlphaFoldDB" id="A0A5E4PH46"/>
<dbReference type="Proteomes" id="UP000324194">
    <property type="component" value="Chromosome 1"/>
</dbReference>
<dbReference type="RefSeq" id="WP_148339457.1">
    <property type="nucleotide sequence ID" value="NZ_LR699119.1"/>
</dbReference>
<evidence type="ECO:0000256" key="3">
    <source>
        <dbReference type="ARBA" id="ARBA00023054"/>
    </source>
</evidence>
<gene>
    <name evidence="7" type="primary">rmuC</name>
    <name evidence="7" type="ORF">AQUSIP_15300</name>
</gene>
<evidence type="ECO:0000256" key="1">
    <source>
        <dbReference type="ARBA" id="ARBA00003416"/>
    </source>
</evidence>
<feature type="coiled-coil region" evidence="5">
    <location>
        <begin position="150"/>
        <end position="209"/>
    </location>
</feature>
<accession>A0A5E4PH46</accession>
<evidence type="ECO:0000256" key="4">
    <source>
        <dbReference type="ARBA" id="ARBA00023172"/>
    </source>
</evidence>
<dbReference type="InterPro" id="IPR003798">
    <property type="entry name" value="DNA_recombination_RmuC"/>
</dbReference>
<feature type="coiled-coil region" evidence="5">
    <location>
        <begin position="29"/>
        <end position="56"/>
    </location>
</feature>
<dbReference type="OrthoDB" id="9765111at2"/>
<keyword evidence="4" id="KW-0233">DNA recombination</keyword>
<evidence type="ECO:0000256" key="5">
    <source>
        <dbReference type="SAM" id="Coils"/>
    </source>
</evidence>
<dbReference type="KEGG" id="asip:AQUSIP_15300"/>
<evidence type="ECO:0000313" key="7">
    <source>
        <dbReference type="EMBL" id="VVC76224.1"/>
    </source>
</evidence>
<evidence type="ECO:0000313" key="8">
    <source>
        <dbReference type="Proteomes" id="UP000324194"/>
    </source>
</evidence>
<evidence type="ECO:0000256" key="2">
    <source>
        <dbReference type="ARBA" id="ARBA00009840"/>
    </source>
</evidence>
<dbReference type="Gene3D" id="1.20.1260.80">
    <property type="match status" value="1"/>
</dbReference>